<keyword evidence="1" id="KW-0812">Transmembrane</keyword>
<keyword evidence="1" id="KW-0472">Membrane</keyword>
<dbReference type="GeneID" id="105363432"/>
<feature type="transmembrane region" description="Helical" evidence="1">
    <location>
        <begin position="58"/>
        <end position="80"/>
    </location>
</feature>
<evidence type="ECO:0000256" key="1">
    <source>
        <dbReference type="SAM" id="Phobius"/>
    </source>
</evidence>
<name>A0AAJ6YJW6_9HYME</name>
<gene>
    <name evidence="3" type="primary">LOC105363432</name>
</gene>
<evidence type="ECO:0000313" key="3">
    <source>
        <dbReference type="RefSeq" id="XP_011499419.1"/>
    </source>
</evidence>
<evidence type="ECO:0000313" key="2">
    <source>
        <dbReference type="Proteomes" id="UP000695007"/>
    </source>
</evidence>
<dbReference type="KEGG" id="csol:105363432"/>
<keyword evidence="1" id="KW-1133">Transmembrane helix</keyword>
<dbReference type="AlphaFoldDB" id="A0AAJ6YJW6"/>
<dbReference type="Proteomes" id="UP000695007">
    <property type="component" value="Unplaced"/>
</dbReference>
<keyword evidence="2" id="KW-1185">Reference proteome</keyword>
<protein>
    <submittedName>
        <fullName evidence="3">Uncharacterized protein LOC105363432</fullName>
    </submittedName>
</protein>
<organism evidence="2 3">
    <name type="scientific">Ceratosolen solmsi marchali</name>
    <dbReference type="NCBI Taxonomy" id="326594"/>
    <lineage>
        <taxon>Eukaryota</taxon>
        <taxon>Metazoa</taxon>
        <taxon>Ecdysozoa</taxon>
        <taxon>Arthropoda</taxon>
        <taxon>Hexapoda</taxon>
        <taxon>Insecta</taxon>
        <taxon>Pterygota</taxon>
        <taxon>Neoptera</taxon>
        <taxon>Endopterygota</taxon>
        <taxon>Hymenoptera</taxon>
        <taxon>Apocrita</taxon>
        <taxon>Proctotrupomorpha</taxon>
        <taxon>Chalcidoidea</taxon>
        <taxon>Agaonidae</taxon>
        <taxon>Agaoninae</taxon>
        <taxon>Ceratosolen</taxon>
    </lineage>
</organism>
<accession>A0AAJ6YJW6</accession>
<dbReference type="RefSeq" id="XP_011499419.1">
    <property type="nucleotide sequence ID" value="XM_011501117.1"/>
</dbReference>
<proteinExistence type="predicted"/>
<reference evidence="3" key="1">
    <citation type="submission" date="2025-08" db="UniProtKB">
        <authorList>
            <consortium name="RefSeq"/>
        </authorList>
    </citation>
    <scope>IDENTIFICATION</scope>
</reference>
<sequence>MARLSYECDNSTKGGEDEDAVSKPFPCAADKYCFYCCCNPQCCFVIQRRPPKHFWEAWYFWLSVALLVVIVLSTVGTYVVTNCKQNLQAIGYSISVGRNNRSSLFSGRRQNELQGNRNEISINIIPTSAVIPTHRKIMLMAPQPSCAHLTPIVA</sequence>